<accession>A0ABQ8T420</accession>
<feature type="region of interest" description="Disordered" evidence="1">
    <location>
        <begin position="138"/>
        <end position="161"/>
    </location>
</feature>
<keyword evidence="2" id="KW-1133">Transmembrane helix</keyword>
<protein>
    <submittedName>
        <fullName evidence="3">Uncharacterized protein</fullName>
    </submittedName>
</protein>
<evidence type="ECO:0000256" key="2">
    <source>
        <dbReference type="SAM" id="Phobius"/>
    </source>
</evidence>
<evidence type="ECO:0000313" key="3">
    <source>
        <dbReference type="EMBL" id="KAJ4441234.1"/>
    </source>
</evidence>
<dbReference type="PANTHER" id="PTHR31193">
    <property type="entry name" value="TRANSMEMBRANE PROTEIN C9ORF91"/>
    <property type="match status" value="1"/>
</dbReference>
<keyword evidence="2" id="KW-0472">Membrane</keyword>
<dbReference type="Pfam" id="PF14800">
    <property type="entry name" value="DUF4481"/>
    <property type="match status" value="1"/>
</dbReference>
<sequence>LTVEDYVHVMEILTNDVRFNVYNVCYKRILVAWIFTAFIVLLGLLFSGVTGLTLFGLGVMWLVLNAAAIFLCMWIKIKLNHNLERCMAQVNKHLLRHKIILGLDDRGKLSCHKVNLCFIYFDTVDCIKKLQEVIEREEREGRPVNREETTEERRQRQQFQQRMDIEDRDIIIQGSNTTRLSRKQARGEQLLTRYIQRWSKDFLRRRLDWTVDEEGGNPMDPRHLVSALCPCQYIEEYLKNKPRSDHRAFCPCCASWLVERGID</sequence>
<feature type="transmembrane region" description="Helical" evidence="2">
    <location>
        <begin position="29"/>
        <end position="49"/>
    </location>
</feature>
<dbReference type="InterPro" id="IPR028054">
    <property type="entry name" value="DUF4481"/>
</dbReference>
<dbReference type="Proteomes" id="UP001148838">
    <property type="component" value="Unassembled WGS sequence"/>
</dbReference>
<evidence type="ECO:0000313" key="4">
    <source>
        <dbReference type="Proteomes" id="UP001148838"/>
    </source>
</evidence>
<organism evidence="3 4">
    <name type="scientific">Periplaneta americana</name>
    <name type="common">American cockroach</name>
    <name type="synonym">Blatta americana</name>
    <dbReference type="NCBI Taxonomy" id="6978"/>
    <lineage>
        <taxon>Eukaryota</taxon>
        <taxon>Metazoa</taxon>
        <taxon>Ecdysozoa</taxon>
        <taxon>Arthropoda</taxon>
        <taxon>Hexapoda</taxon>
        <taxon>Insecta</taxon>
        <taxon>Pterygota</taxon>
        <taxon>Neoptera</taxon>
        <taxon>Polyneoptera</taxon>
        <taxon>Dictyoptera</taxon>
        <taxon>Blattodea</taxon>
        <taxon>Blattoidea</taxon>
        <taxon>Blattidae</taxon>
        <taxon>Blattinae</taxon>
        <taxon>Periplaneta</taxon>
    </lineage>
</organism>
<dbReference type="PANTHER" id="PTHR31193:SF1">
    <property type="entry name" value="TRANSMEMBRANE PROTEIN 268"/>
    <property type="match status" value="1"/>
</dbReference>
<proteinExistence type="predicted"/>
<feature type="compositionally biased region" description="Basic and acidic residues" evidence="1">
    <location>
        <begin position="138"/>
        <end position="155"/>
    </location>
</feature>
<gene>
    <name evidence="3" type="ORF">ANN_11085</name>
</gene>
<keyword evidence="2" id="KW-0812">Transmembrane</keyword>
<dbReference type="EMBL" id="JAJSOF020000015">
    <property type="protein sequence ID" value="KAJ4441234.1"/>
    <property type="molecule type" value="Genomic_DNA"/>
</dbReference>
<name>A0ABQ8T420_PERAM</name>
<feature type="transmembrane region" description="Helical" evidence="2">
    <location>
        <begin position="55"/>
        <end position="75"/>
    </location>
</feature>
<evidence type="ECO:0000256" key="1">
    <source>
        <dbReference type="SAM" id="MobiDB-lite"/>
    </source>
</evidence>
<keyword evidence="4" id="KW-1185">Reference proteome</keyword>
<feature type="non-terminal residue" evidence="3">
    <location>
        <position position="1"/>
    </location>
</feature>
<comment type="caution">
    <text evidence="3">The sequence shown here is derived from an EMBL/GenBank/DDBJ whole genome shotgun (WGS) entry which is preliminary data.</text>
</comment>
<reference evidence="3 4" key="1">
    <citation type="journal article" date="2022" name="Allergy">
        <title>Genome assembly and annotation of Periplaneta americana reveal a comprehensive cockroach allergen profile.</title>
        <authorList>
            <person name="Wang L."/>
            <person name="Xiong Q."/>
            <person name="Saelim N."/>
            <person name="Wang L."/>
            <person name="Nong W."/>
            <person name="Wan A.T."/>
            <person name="Shi M."/>
            <person name="Liu X."/>
            <person name="Cao Q."/>
            <person name="Hui J.H.L."/>
            <person name="Sookrung N."/>
            <person name="Leung T.F."/>
            <person name="Tungtrongchitr A."/>
            <person name="Tsui S.K.W."/>
        </authorList>
    </citation>
    <scope>NUCLEOTIDE SEQUENCE [LARGE SCALE GENOMIC DNA]</scope>
    <source>
        <strain evidence="3">PWHHKU_190912</strain>
    </source>
</reference>